<evidence type="ECO:0000259" key="10">
    <source>
        <dbReference type="PROSITE" id="PS51007"/>
    </source>
</evidence>
<dbReference type="PANTHER" id="PTHR34688">
    <property type="entry name" value="CYTOCHROME C6, CHLOROPLASTIC"/>
    <property type="match status" value="1"/>
</dbReference>
<dbReference type="InterPro" id="IPR036909">
    <property type="entry name" value="Cyt_c-like_dom_sf"/>
</dbReference>
<evidence type="ECO:0000256" key="7">
    <source>
        <dbReference type="ARBA" id="ARBA00023078"/>
    </source>
</evidence>
<name>A0A812QSN1_9DINO</name>
<evidence type="ECO:0000256" key="4">
    <source>
        <dbReference type="ARBA" id="ARBA00022723"/>
    </source>
</evidence>
<evidence type="ECO:0000256" key="8">
    <source>
        <dbReference type="PROSITE-ProRule" id="PRU00433"/>
    </source>
</evidence>
<evidence type="ECO:0000313" key="11">
    <source>
        <dbReference type="EMBL" id="CAE7402176.1"/>
    </source>
</evidence>
<keyword evidence="5" id="KW-0249">Electron transport</keyword>
<dbReference type="GO" id="GO:0009055">
    <property type="term" value="F:electron transfer activity"/>
    <property type="evidence" value="ECO:0007669"/>
    <property type="project" value="InterPro"/>
</dbReference>
<dbReference type="InterPro" id="IPR009056">
    <property type="entry name" value="Cyt_c-like_dom"/>
</dbReference>
<dbReference type="OrthoDB" id="1930491at2759"/>
<keyword evidence="2" id="KW-0813">Transport</keyword>
<dbReference type="GO" id="GO:0005506">
    <property type="term" value="F:iron ion binding"/>
    <property type="evidence" value="ECO:0007669"/>
    <property type="project" value="InterPro"/>
</dbReference>
<evidence type="ECO:0000256" key="1">
    <source>
        <dbReference type="ARBA" id="ARBA00009650"/>
    </source>
</evidence>
<gene>
    <name evidence="11" type="primary">petJ</name>
    <name evidence="11" type="ORF">SNAT2548_LOCUS21890</name>
</gene>
<accession>A0A812QSN1</accession>
<keyword evidence="7" id="KW-0793">Thylakoid</keyword>
<comment type="caution">
    <text evidence="11">The sequence shown here is derived from an EMBL/GenBank/DDBJ whole genome shotgun (WGS) entry which is preliminary data.</text>
</comment>
<feature type="signal peptide" evidence="9">
    <location>
        <begin position="1"/>
        <end position="24"/>
    </location>
</feature>
<evidence type="ECO:0000256" key="3">
    <source>
        <dbReference type="ARBA" id="ARBA00022617"/>
    </source>
</evidence>
<dbReference type="SUPFAM" id="SSF46626">
    <property type="entry name" value="Cytochrome c"/>
    <property type="match status" value="1"/>
</dbReference>
<evidence type="ECO:0000313" key="12">
    <source>
        <dbReference type="Proteomes" id="UP000604046"/>
    </source>
</evidence>
<dbReference type="Pfam" id="PF13442">
    <property type="entry name" value="Cytochrome_CBB3"/>
    <property type="match status" value="1"/>
</dbReference>
<dbReference type="GO" id="GO:0020037">
    <property type="term" value="F:heme binding"/>
    <property type="evidence" value="ECO:0007669"/>
    <property type="project" value="InterPro"/>
</dbReference>
<sequence>MALRILCLFLVCCRAGSLPAPVLASSTRTAPSPIPATPRPREVRRREHLAGWQLLLCSACLGLAAVPARAADLVNGEALFDANCVSCHAGGGNKIYPQQTLSRSALERNGKNSVELIAQQVSNGQAPMPSFRGKLGVPRRQLVSAVRM</sequence>
<keyword evidence="6 8" id="KW-0408">Iron</keyword>
<dbReference type="Proteomes" id="UP000604046">
    <property type="component" value="Unassembled WGS sequence"/>
</dbReference>
<evidence type="ECO:0000256" key="5">
    <source>
        <dbReference type="ARBA" id="ARBA00022982"/>
    </source>
</evidence>
<dbReference type="AlphaFoldDB" id="A0A812QSN1"/>
<organism evidence="11 12">
    <name type="scientific">Symbiodinium natans</name>
    <dbReference type="NCBI Taxonomy" id="878477"/>
    <lineage>
        <taxon>Eukaryota</taxon>
        <taxon>Sar</taxon>
        <taxon>Alveolata</taxon>
        <taxon>Dinophyceae</taxon>
        <taxon>Suessiales</taxon>
        <taxon>Symbiodiniaceae</taxon>
        <taxon>Symbiodinium</taxon>
    </lineage>
</organism>
<feature type="domain" description="Cytochrome c" evidence="10">
    <location>
        <begin position="71"/>
        <end position="148"/>
    </location>
</feature>
<protein>
    <submittedName>
        <fullName evidence="11">PetJ protein</fullName>
    </submittedName>
</protein>
<feature type="chain" id="PRO_5032446223" evidence="9">
    <location>
        <begin position="25"/>
        <end position="148"/>
    </location>
</feature>
<evidence type="ECO:0000256" key="9">
    <source>
        <dbReference type="SAM" id="SignalP"/>
    </source>
</evidence>
<comment type="similarity">
    <text evidence="1">Belongs to the cytochrome c family. PetJ subfamily.</text>
</comment>
<keyword evidence="4 8" id="KW-0479">Metal-binding</keyword>
<evidence type="ECO:0000256" key="6">
    <source>
        <dbReference type="ARBA" id="ARBA00023004"/>
    </source>
</evidence>
<dbReference type="InterPro" id="IPR023655">
    <property type="entry name" value="Cyt_C6"/>
</dbReference>
<keyword evidence="12" id="KW-1185">Reference proteome</keyword>
<keyword evidence="3 8" id="KW-0349">Heme</keyword>
<reference evidence="11" key="1">
    <citation type="submission" date="2021-02" db="EMBL/GenBank/DDBJ databases">
        <authorList>
            <person name="Dougan E. K."/>
            <person name="Rhodes N."/>
            <person name="Thang M."/>
            <person name="Chan C."/>
        </authorList>
    </citation>
    <scope>NUCLEOTIDE SEQUENCE</scope>
</reference>
<dbReference type="PROSITE" id="PS51007">
    <property type="entry name" value="CYTC"/>
    <property type="match status" value="1"/>
</dbReference>
<dbReference type="PANTHER" id="PTHR34688:SF2">
    <property type="entry name" value="CYTOCHROME C6, CHLOROPLASTIC"/>
    <property type="match status" value="1"/>
</dbReference>
<dbReference type="Gene3D" id="1.10.760.10">
    <property type="entry name" value="Cytochrome c-like domain"/>
    <property type="match status" value="1"/>
</dbReference>
<proteinExistence type="inferred from homology"/>
<keyword evidence="9" id="KW-0732">Signal</keyword>
<evidence type="ECO:0000256" key="2">
    <source>
        <dbReference type="ARBA" id="ARBA00022448"/>
    </source>
</evidence>
<dbReference type="EMBL" id="CAJNDS010002266">
    <property type="protein sequence ID" value="CAE7402176.1"/>
    <property type="molecule type" value="Genomic_DNA"/>
</dbReference>